<dbReference type="EMBL" id="NMQW01000030">
    <property type="protein sequence ID" value="OXM84504.1"/>
    <property type="molecule type" value="Genomic_DNA"/>
</dbReference>
<comment type="caution">
    <text evidence="2">The sequence shown here is derived from an EMBL/GenBank/DDBJ whole genome shotgun (WGS) entry which is preliminary data.</text>
</comment>
<dbReference type="Proteomes" id="UP000215509">
    <property type="component" value="Unassembled WGS sequence"/>
</dbReference>
<keyword evidence="1" id="KW-0720">Serine protease</keyword>
<dbReference type="GO" id="GO:0006508">
    <property type="term" value="P:proteolysis"/>
    <property type="evidence" value="ECO:0007669"/>
    <property type="project" value="InterPro"/>
</dbReference>
<dbReference type="PANTHER" id="PTHR43019">
    <property type="entry name" value="SERINE ENDOPROTEASE DEGS"/>
    <property type="match status" value="1"/>
</dbReference>
<proteinExistence type="predicted"/>
<dbReference type="InterPro" id="IPR043504">
    <property type="entry name" value="Peptidase_S1_PA_chymotrypsin"/>
</dbReference>
<keyword evidence="1" id="KW-0378">Hydrolase</keyword>
<protein>
    <recommendedName>
        <fullName evidence="4">Serine protease</fullName>
    </recommendedName>
</protein>
<dbReference type="InterPro" id="IPR009003">
    <property type="entry name" value="Peptidase_S1_PA"/>
</dbReference>
<organism evidence="2 3">
    <name type="scientific">Paenibacillus rigui</name>
    <dbReference type="NCBI Taxonomy" id="554312"/>
    <lineage>
        <taxon>Bacteria</taxon>
        <taxon>Bacillati</taxon>
        <taxon>Bacillota</taxon>
        <taxon>Bacilli</taxon>
        <taxon>Bacillales</taxon>
        <taxon>Paenibacillaceae</taxon>
        <taxon>Paenibacillus</taxon>
    </lineage>
</organism>
<evidence type="ECO:0000256" key="1">
    <source>
        <dbReference type="ARBA" id="ARBA00022825"/>
    </source>
</evidence>
<evidence type="ECO:0000313" key="2">
    <source>
        <dbReference type="EMBL" id="OXM84504.1"/>
    </source>
</evidence>
<name>A0A229UMF8_9BACL</name>
<sequence length="235" mass="25370">MAVFIGSLYLLFNPFSFSEAEDSPTYNAEEVYANAEEAVFYVRAFRSDGTLQDVGTGFLIDTKGIALTAYHVVDGADRIVCVLNDGQRDVPCELIARNENTDAAVLKLQSGTNAGQQEIAYPSLQIQTSAVKHGEKVYALGYPLKEAKIITEGIVNSPHALINGRDRLLVSAEIVNGMSGGPVIDSSGRVIGIVSGSLRTMSQIHLAVNVNDINQVIADDSFTWDTSIEKGNKRE</sequence>
<dbReference type="SUPFAM" id="SSF50494">
    <property type="entry name" value="Trypsin-like serine proteases"/>
    <property type="match status" value="1"/>
</dbReference>
<dbReference type="PANTHER" id="PTHR43019:SF23">
    <property type="entry name" value="PROTEASE DO-LIKE 5, CHLOROPLASTIC"/>
    <property type="match status" value="1"/>
</dbReference>
<keyword evidence="3" id="KW-1185">Reference proteome</keyword>
<evidence type="ECO:0008006" key="4">
    <source>
        <dbReference type="Google" id="ProtNLM"/>
    </source>
</evidence>
<dbReference type="Gene3D" id="2.40.10.10">
    <property type="entry name" value="Trypsin-like serine proteases"/>
    <property type="match status" value="2"/>
</dbReference>
<evidence type="ECO:0000313" key="3">
    <source>
        <dbReference type="Proteomes" id="UP000215509"/>
    </source>
</evidence>
<dbReference type="AlphaFoldDB" id="A0A229UMF8"/>
<dbReference type="InterPro" id="IPR001940">
    <property type="entry name" value="Peptidase_S1C"/>
</dbReference>
<reference evidence="2 3" key="1">
    <citation type="submission" date="2017-07" db="EMBL/GenBank/DDBJ databases">
        <title>Genome sequencing and assembly of Paenibacillus rigui.</title>
        <authorList>
            <person name="Mayilraj S."/>
        </authorList>
    </citation>
    <scope>NUCLEOTIDE SEQUENCE [LARGE SCALE GENOMIC DNA]</scope>
    <source>
        <strain evidence="2 3">JCM 16352</strain>
    </source>
</reference>
<dbReference type="GO" id="GO:0004252">
    <property type="term" value="F:serine-type endopeptidase activity"/>
    <property type="evidence" value="ECO:0007669"/>
    <property type="project" value="InterPro"/>
</dbReference>
<accession>A0A229UMF8</accession>
<dbReference type="Pfam" id="PF13365">
    <property type="entry name" value="Trypsin_2"/>
    <property type="match status" value="1"/>
</dbReference>
<gene>
    <name evidence="2" type="ORF">CF651_20335</name>
</gene>
<dbReference type="PRINTS" id="PR00834">
    <property type="entry name" value="PROTEASES2C"/>
</dbReference>
<keyword evidence="1" id="KW-0645">Protease</keyword>